<feature type="region of interest" description="Phosphopantothenate--cysteine ligase" evidence="3">
    <location>
        <begin position="193"/>
        <end position="406"/>
    </location>
</feature>
<dbReference type="Gene3D" id="3.40.50.1950">
    <property type="entry name" value="Flavin prenyltransferase-like"/>
    <property type="match status" value="1"/>
</dbReference>
<comment type="function">
    <text evidence="4">Catalyzes two steps in the biosynthesis of coenzyme A. In the first step cysteine is conjugated to 4'-phosphopantothenate to form 4-phosphopantothenoylcysteine, in the latter compound is decarboxylated to form 4'-phosphopantotheine.</text>
</comment>
<comment type="cofactor">
    <cofactor evidence="3">
        <name>FMN</name>
        <dbReference type="ChEBI" id="CHEBI:58210"/>
    </cofactor>
    <text evidence="3">Binds 1 FMN per subunit.</text>
</comment>
<dbReference type="GO" id="GO:0015937">
    <property type="term" value="P:coenzyme A biosynthetic process"/>
    <property type="evidence" value="ECO:0007669"/>
    <property type="project" value="UniProtKB-UniRule"/>
</dbReference>
<evidence type="ECO:0000256" key="3">
    <source>
        <dbReference type="HAMAP-Rule" id="MF_02225"/>
    </source>
</evidence>
<dbReference type="SUPFAM" id="SSF102645">
    <property type="entry name" value="CoaB-like"/>
    <property type="match status" value="1"/>
</dbReference>
<comment type="caution">
    <text evidence="7">The sequence shown here is derived from an EMBL/GenBank/DDBJ whole genome shotgun (WGS) entry which is preliminary data.</text>
</comment>
<keyword evidence="3 4" id="KW-0288">FMN</keyword>
<keyword evidence="1 3" id="KW-0210">Decarboxylase</keyword>
<dbReference type="Proteomes" id="UP001239215">
    <property type="component" value="Unassembled WGS sequence"/>
</dbReference>
<feature type="domain" description="Flavoprotein" evidence="5">
    <location>
        <begin position="5"/>
        <end position="175"/>
    </location>
</feature>
<name>A0AAJ1U4D7_9ACTN</name>
<accession>A0AAJ1U4D7</accession>
<dbReference type="NCBIfam" id="TIGR00521">
    <property type="entry name" value="coaBC_dfp"/>
    <property type="match status" value="1"/>
</dbReference>
<evidence type="ECO:0000313" key="7">
    <source>
        <dbReference type="EMBL" id="MDQ1104291.1"/>
    </source>
</evidence>
<dbReference type="InterPro" id="IPR036551">
    <property type="entry name" value="Flavin_trans-like"/>
</dbReference>
<comment type="function">
    <text evidence="3">Catalyzes two sequential steps in the biosynthesis of coenzyme A. In the first step cysteine is conjugated to 4'-phosphopantothenate to form 4-phosphopantothenoylcysteine. In the second step the latter compound is decarboxylated to form 4'-phosphopantotheine.</text>
</comment>
<organism evidence="7 8">
    <name type="scientific">Nocardioides zeae</name>
    <dbReference type="NCBI Taxonomy" id="1457234"/>
    <lineage>
        <taxon>Bacteria</taxon>
        <taxon>Bacillati</taxon>
        <taxon>Actinomycetota</taxon>
        <taxon>Actinomycetes</taxon>
        <taxon>Propionibacteriales</taxon>
        <taxon>Nocardioidaceae</taxon>
        <taxon>Nocardioides</taxon>
    </lineage>
</organism>
<dbReference type="AlphaFoldDB" id="A0AAJ1U4D7"/>
<dbReference type="GO" id="GO:0004632">
    <property type="term" value="F:phosphopantothenate--cysteine ligase activity"/>
    <property type="evidence" value="ECO:0007669"/>
    <property type="project" value="UniProtKB-UniRule"/>
</dbReference>
<keyword evidence="3" id="KW-0479">Metal-binding</keyword>
<comment type="pathway">
    <text evidence="3 4">Cofactor biosynthesis; coenzyme A biosynthesis; CoA from (R)-pantothenate: step 3/5.</text>
</comment>
<dbReference type="Pfam" id="PF02441">
    <property type="entry name" value="Flavoprotein"/>
    <property type="match status" value="1"/>
</dbReference>
<evidence type="ECO:0000256" key="1">
    <source>
        <dbReference type="ARBA" id="ARBA00022793"/>
    </source>
</evidence>
<keyword evidence="2 3" id="KW-0456">Lyase</keyword>
<dbReference type="PANTHER" id="PTHR14359:SF6">
    <property type="entry name" value="PHOSPHOPANTOTHENOYLCYSTEINE DECARBOXYLASE"/>
    <property type="match status" value="1"/>
</dbReference>
<dbReference type="Gene3D" id="3.40.50.10300">
    <property type="entry name" value="CoaB-like"/>
    <property type="match status" value="1"/>
</dbReference>
<dbReference type="SUPFAM" id="SSF52507">
    <property type="entry name" value="Homo-oligomeric flavin-containing Cys decarboxylases, HFCD"/>
    <property type="match status" value="1"/>
</dbReference>
<dbReference type="EMBL" id="JAUTAN010000001">
    <property type="protein sequence ID" value="MDQ1104291.1"/>
    <property type="molecule type" value="Genomic_DNA"/>
</dbReference>
<dbReference type="GO" id="GO:0046872">
    <property type="term" value="F:metal ion binding"/>
    <property type="evidence" value="ECO:0007669"/>
    <property type="project" value="UniProtKB-KW"/>
</dbReference>
<proteinExistence type="inferred from homology"/>
<feature type="region of interest" description="Phosphopantothenoylcysteine decarboxylase" evidence="3">
    <location>
        <begin position="1"/>
        <end position="192"/>
    </location>
</feature>
<comment type="similarity">
    <text evidence="3 4">In the N-terminal section; belongs to the HFCD (homo-oligomeric flavin containing Cys decarboxylase) superfamily.</text>
</comment>
<feature type="binding site" evidence="3">
    <location>
        <position position="281"/>
    </location>
    <ligand>
        <name>CTP</name>
        <dbReference type="ChEBI" id="CHEBI:37563"/>
    </ligand>
</feature>
<feature type="binding site" evidence="3">
    <location>
        <position position="329"/>
    </location>
    <ligand>
        <name>CTP</name>
        <dbReference type="ChEBI" id="CHEBI:37563"/>
    </ligand>
</feature>
<comment type="pathway">
    <text evidence="3 4">Cofactor biosynthesis; coenzyme A biosynthesis; CoA from (R)-pantothenate: step 2/5.</text>
</comment>
<comment type="caution">
    <text evidence="3">Lacks conserved residue(s) required for the propagation of feature annotation.</text>
</comment>
<dbReference type="InterPro" id="IPR003382">
    <property type="entry name" value="Flavoprotein"/>
</dbReference>
<dbReference type="InterPro" id="IPR035929">
    <property type="entry name" value="CoaB-like_sf"/>
</dbReference>
<dbReference type="EC" id="4.1.1.36" evidence="3"/>
<comment type="catalytic activity">
    <reaction evidence="3 4">
        <text>(R)-4'-phosphopantothenate + L-cysteine + CTP = N-[(R)-4-phosphopantothenoyl]-L-cysteine + CMP + diphosphate + H(+)</text>
        <dbReference type="Rhea" id="RHEA:19397"/>
        <dbReference type="ChEBI" id="CHEBI:10986"/>
        <dbReference type="ChEBI" id="CHEBI:15378"/>
        <dbReference type="ChEBI" id="CHEBI:33019"/>
        <dbReference type="ChEBI" id="CHEBI:35235"/>
        <dbReference type="ChEBI" id="CHEBI:37563"/>
        <dbReference type="ChEBI" id="CHEBI:59458"/>
        <dbReference type="ChEBI" id="CHEBI:60377"/>
        <dbReference type="EC" id="6.3.2.5"/>
    </reaction>
</comment>
<evidence type="ECO:0000259" key="5">
    <source>
        <dbReference type="Pfam" id="PF02441"/>
    </source>
</evidence>
<gene>
    <name evidence="3" type="primary">coaBC</name>
    <name evidence="7" type="ORF">QE405_001575</name>
</gene>
<evidence type="ECO:0000313" key="8">
    <source>
        <dbReference type="Proteomes" id="UP001239215"/>
    </source>
</evidence>
<comment type="catalytic activity">
    <reaction evidence="3 4">
        <text>N-[(R)-4-phosphopantothenoyl]-L-cysteine + H(+) = (R)-4'-phosphopantetheine + CO2</text>
        <dbReference type="Rhea" id="RHEA:16793"/>
        <dbReference type="ChEBI" id="CHEBI:15378"/>
        <dbReference type="ChEBI" id="CHEBI:16526"/>
        <dbReference type="ChEBI" id="CHEBI:59458"/>
        <dbReference type="ChEBI" id="CHEBI:61723"/>
        <dbReference type="EC" id="4.1.1.36"/>
    </reaction>
</comment>
<dbReference type="PANTHER" id="PTHR14359">
    <property type="entry name" value="HOMO-OLIGOMERIC FLAVIN CONTAINING CYS DECARBOXYLASE FAMILY"/>
    <property type="match status" value="1"/>
</dbReference>
<comment type="similarity">
    <text evidence="3 4">In the C-terminal section; belongs to the PPC synthetase family.</text>
</comment>
<feature type="binding site" evidence="3">
    <location>
        <position position="351"/>
    </location>
    <ligand>
        <name>CTP</name>
        <dbReference type="ChEBI" id="CHEBI:37563"/>
    </ligand>
</feature>
<dbReference type="GO" id="GO:0004633">
    <property type="term" value="F:phosphopantothenoylcysteine decarboxylase activity"/>
    <property type="evidence" value="ECO:0007669"/>
    <property type="project" value="UniProtKB-UniRule"/>
</dbReference>
<dbReference type="Pfam" id="PF04127">
    <property type="entry name" value="DFP"/>
    <property type="match status" value="1"/>
</dbReference>
<dbReference type="GO" id="GO:0071513">
    <property type="term" value="C:phosphopantothenoylcysteine decarboxylase complex"/>
    <property type="evidence" value="ECO:0007669"/>
    <property type="project" value="TreeGrafter"/>
</dbReference>
<sequence>MPKPRVVLGVGGGIAAYKACEVLRRFSESGHDVTPVPTASALEFVGAPTWAALSGKPVASDVWSQVHEVPHVRIGQTADLVVVAPATADLLAKAAHGLADDLLTNTLLTARCPVVMAPAMHTEMWEHPATQANVATLRSRGIVVLDPAEGRLTGKDTGKGRLPEPVEIVEVALDVLTRSRTGAAVADLAGRRVLVSAGGTREYLDPVRFLGNRSSGRQGYALARAAVARGAEVTLVAANVDLPDPAGVTVVRVETTEQLRDAVVAGAKDADAVVMAAAPADFRPSSFSDAKIKKRADGSAAPLELVQNPDILAAISHERARVGSVVVGFAAETGDATGSVLDLGRAKLARKGCDLLVVNDVSGGAVFGSTENEAVILAADGASVEVPRAAKGVLAHAIWDQVAARL</sequence>
<dbReference type="InterPro" id="IPR007085">
    <property type="entry name" value="DNA/pantothenate-metab_flavo_C"/>
</dbReference>
<reference evidence="7" key="1">
    <citation type="submission" date="2023-07" db="EMBL/GenBank/DDBJ databases">
        <title>Functional and genomic diversity of the sorghum phyllosphere microbiome.</title>
        <authorList>
            <person name="Shade A."/>
        </authorList>
    </citation>
    <scope>NUCLEOTIDE SEQUENCE</scope>
    <source>
        <strain evidence="7">SORGH_AS_1067</strain>
    </source>
</reference>
<dbReference type="GO" id="GO:0015941">
    <property type="term" value="P:pantothenate catabolic process"/>
    <property type="evidence" value="ECO:0007669"/>
    <property type="project" value="InterPro"/>
</dbReference>
<dbReference type="GO" id="GO:0010181">
    <property type="term" value="F:FMN binding"/>
    <property type="evidence" value="ECO:0007669"/>
    <property type="project" value="UniProtKB-UniRule"/>
</dbReference>
<evidence type="ECO:0000256" key="4">
    <source>
        <dbReference type="RuleBase" id="RU364078"/>
    </source>
</evidence>
<protein>
    <recommendedName>
        <fullName evidence="3">Coenzyme A biosynthesis bifunctional protein CoaBC</fullName>
    </recommendedName>
    <alternativeName>
        <fullName evidence="3">DNA/pantothenate metabolism flavoprotein</fullName>
    </alternativeName>
    <alternativeName>
        <fullName evidence="3">Phosphopantothenoylcysteine synthetase/decarboxylase</fullName>
        <shortName evidence="3">PPCS-PPCDC</shortName>
    </alternativeName>
    <domain>
        <recommendedName>
            <fullName evidence="3">Phosphopantothenoylcysteine decarboxylase</fullName>
            <shortName evidence="3">PPC decarboxylase</shortName>
            <shortName evidence="3">PPC-DC</shortName>
            <ecNumber evidence="3">4.1.1.36</ecNumber>
        </recommendedName>
        <alternativeName>
            <fullName evidence="3">CoaC</fullName>
        </alternativeName>
    </domain>
    <domain>
        <recommendedName>
            <fullName evidence="3">Phosphopantothenate--cysteine ligase</fullName>
            <ecNumber evidence="3">6.3.2.5</ecNumber>
        </recommendedName>
        <alternativeName>
            <fullName evidence="3">CoaB</fullName>
        </alternativeName>
        <alternativeName>
            <fullName evidence="3">Phosphopantothenoylcysteine synthetase</fullName>
            <shortName evidence="3">PPC synthetase</shortName>
            <shortName evidence="3">PPC-S</shortName>
        </alternativeName>
    </domain>
</protein>
<feature type="binding site" evidence="3">
    <location>
        <begin position="309"/>
        <end position="312"/>
    </location>
    <ligand>
        <name>CTP</name>
        <dbReference type="ChEBI" id="CHEBI:37563"/>
    </ligand>
</feature>
<dbReference type="EC" id="6.3.2.5" evidence="3"/>
<evidence type="ECO:0000256" key="2">
    <source>
        <dbReference type="ARBA" id="ARBA00023239"/>
    </source>
</evidence>
<feature type="binding site" evidence="3">
    <location>
        <position position="347"/>
    </location>
    <ligand>
        <name>CTP</name>
        <dbReference type="ChEBI" id="CHEBI:37563"/>
    </ligand>
</feature>
<keyword evidence="3" id="KW-0460">Magnesium</keyword>
<keyword evidence="3 4" id="KW-0436">Ligase</keyword>
<dbReference type="HAMAP" id="MF_02225">
    <property type="entry name" value="CoaBC"/>
    <property type="match status" value="1"/>
</dbReference>
<feature type="binding site" evidence="3">
    <location>
        <position position="291"/>
    </location>
    <ligand>
        <name>CTP</name>
        <dbReference type="ChEBI" id="CHEBI:37563"/>
    </ligand>
</feature>
<feature type="domain" description="DNA/pantothenate metabolism flavoprotein C-terminal" evidence="6">
    <location>
        <begin position="188"/>
        <end position="404"/>
    </location>
</feature>
<keyword evidence="3" id="KW-0511">Multifunctional enzyme</keyword>
<comment type="cofactor">
    <cofactor evidence="3">
        <name>Mg(2+)</name>
        <dbReference type="ChEBI" id="CHEBI:18420"/>
    </cofactor>
</comment>
<evidence type="ECO:0000259" key="6">
    <source>
        <dbReference type="Pfam" id="PF04127"/>
    </source>
</evidence>
<keyword evidence="3 4" id="KW-0285">Flavoprotein</keyword>
<dbReference type="InterPro" id="IPR005252">
    <property type="entry name" value="CoaBC"/>
</dbReference>